<dbReference type="Proteomes" id="UP000696294">
    <property type="component" value="Unassembled WGS sequence"/>
</dbReference>
<gene>
    <name evidence="1" type="ORF">HCN51_54920</name>
</gene>
<proteinExistence type="predicted"/>
<dbReference type="InterPro" id="IPR011989">
    <property type="entry name" value="ARM-like"/>
</dbReference>
<sequence>MWRWTERQREAYARLLDRVAKNGKLPMRARAMRMLGEVPAMEPERLRPYLDPEEPLLRRAALTALPWTARPRDVLGDLLEHAGGDDGHVAVYAAARAARFVRPGELAAALAPVLAEGKVTARKEAVRLLARHRAPGAMELLRDLWAAGDTQHGNKFVQRTVRSWPQMPSRVGCSW</sequence>
<dbReference type="Gene3D" id="1.25.10.10">
    <property type="entry name" value="Leucine-rich Repeat Variant"/>
    <property type="match status" value="1"/>
</dbReference>
<comment type="caution">
    <text evidence="1">The sequence shown here is derived from an EMBL/GenBank/DDBJ whole genome shotgun (WGS) entry which is preliminary data.</text>
</comment>
<dbReference type="EMBL" id="JAATEP010000091">
    <property type="protein sequence ID" value="NJP98424.1"/>
    <property type="molecule type" value="Genomic_DNA"/>
</dbReference>
<dbReference type="SUPFAM" id="SSF48371">
    <property type="entry name" value="ARM repeat"/>
    <property type="match status" value="1"/>
</dbReference>
<evidence type="ECO:0000313" key="2">
    <source>
        <dbReference type="Proteomes" id="UP000696294"/>
    </source>
</evidence>
<keyword evidence="2" id="KW-1185">Reference proteome</keyword>
<reference evidence="1 2" key="1">
    <citation type="submission" date="2020-03" db="EMBL/GenBank/DDBJ databases">
        <title>WGS of actinomycetes isolated from Thailand.</title>
        <authorList>
            <person name="Thawai C."/>
        </authorList>
    </citation>
    <scope>NUCLEOTIDE SEQUENCE [LARGE SCALE GENOMIC DNA]</scope>
    <source>
        <strain evidence="1 2">FMUSA5-5</strain>
    </source>
</reference>
<accession>A0ABX1BL16</accession>
<organism evidence="1 2">
    <name type="scientific">Nonomuraea composti</name>
    <dbReference type="NCBI Taxonomy" id="2720023"/>
    <lineage>
        <taxon>Bacteria</taxon>
        <taxon>Bacillati</taxon>
        <taxon>Actinomycetota</taxon>
        <taxon>Actinomycetes</taxon>
        <taxon>Streptosporangiales</taxon>
        <taxon>Streptosporangiaceae</taxon>
        <taxon>Nonomuraea</taxon>
    </lineage>
</organism>
<name>A0ABX1BL16_9ACTN</name>
<dbReference type="RefSeq" id="WP_168021738.1">
    <property type="nucleotide sequence ID" value="NZ_JAATEP010000091.1"/>
</dbReference>
<dbReference type="InterPro" id="IPR016024">
    <property type="entry name" value="ARM-type_fold"/>
</dbReference>
<evidence type="ECO:0008006" key="3">
    <source>
        <dbReference type="Google" id="ProtNLM"/>
    </source>
</evidence>
<evidence type="ECO:0000313" key="1">
    <source>
        <dbReference type="EMBL" id="NJP98424.1"/>
    </source>
</evidence>
<protein>
    <recommendedName>
        <fullName evidence="3">HEAT repeat domain-containing protein</fullName>
    </recommendedName>
</protein>